<accession>A0A6P3YWL5</accession>
<dbReference type="CDD" id="cd17416">
    <property type="entry name" value="MFS_NPF1_2"/>
    <property type="match status" value="1"/>
</dbReference>
<dbReference type="InParanoid" id="A0A6P3YWL5"/>
<feature type="region of interest" description="Disordered" evidence="6">
    <location>
        <begin position="587"/>
        <end position="635"/>
    </location>
</feature>
<dbReference type="FunCoup" id="A0A6P3YWL5">
    <property type="interactions" value="492"/>
</dbReference>
<keyword evidence="3 7" id="KW-0812">Transmembrane</keyword>
<reference evidence="8" key="1">
    <citation type="submission" date="2025-05" db="UniProtKB">
        <authorList>
            <consortium name="RefSeq"/>
        </authorList>
    </citation>
    <scope>NUCLEOTIDE SEQUENCE [LARGE SCALE GENOMIC DNA]</scope>
</reference>
<dbReference type="InterPro" id="IPR036259">
    <property type="entry name" value="MFS_trans_sf"/>
</dbReference>
<dbReference type="GO" id="GO:0022857">
    <property type="term" value="F:transmembrane transporter activity"/>
    <property type="evidence" value="ECO:0007669"/>
    <property type="project" value="InterPro"/>
</dbReference>
<dbReference type="AlphaFoldDB" id="A0A6P3YWL5"/>
<evidence type="ECO:0000256" key="7">
    <source>
        <dbReference type="SAM" id="Phobius"/>
    </source>
</evidence>
<evidence type="ECO:0000313" key="8">
    <source>
        <dbReference type="Proteomes" id="UP001652623"/>
    </source>
</evidence>
<dbReference type="Pfam" id="PF00854">
    <property type="entry name" value="PTR2"/>
    <property type="match status" value="1"/>
</dbReference>
<feature type="transmembrane region" description="Helical" evidence="7">
    <location>
        <begin position="226"/>
        <end position="246"/>
    </location>
</feature>
<evidence type="ECO:0000256" key="2">
    <source>
        <dbReference type="ARBA" id="ARBA00005982"/>
    </source>
</evidence>
<dbReference type="Proteomes" id="UP001652623">
    <property type="component" value="Chromosome 1"/>
</dbReference>
<dbReference type="GeneID" id="107404301"/>
<dbReference type="PANTHER" id="PTHR11654">
    <property type="entry name" value="OLIGOPEPTIDE TRANSPORTER-RELATED"/>
    <property type="match status" value="1"/>
</dbReference>
<keyword evidence="8" id="KW-1185">Reference proteome</keyword>
<dbReference type="Gene3D" id="1.20.1250.20">
    <property type="entry name" value="MFS general substrate transporter like domains"/>
    <property type="match status" value="1"/>
</dbReference>
<dbReference type="SUPFAM" id="SSF103473">
    <property type="entry name" value="MFS general substrate transporter"/>
    <property type="match status" value="1"/>
</dbReference>
<dbReference type="InterPro" id="IPR000109">
    <property type="entry name" value="POT_fam"/>
</dbReference>
<dbReference type="KEGG" id="zju:107404301"/>
<protein>
    <submittedName>
        <fullName evidence="9">Protein NRT1/ PTR FAMILY 1.1</fullName>
    </submittedName>
</protein>
<comment type="subcellular location">
    <subcellularLocation>
        <location evidence="1">Membrane</location>
        <topology evidence="1">Multi-pass membrane protein</topology>
    </subcellularLocation>
</comment>
<feature type="transmembrane region" description="Helical" evidence="7">
    <location>
        <begin position="144"/>
        <end position="164"/>
    </location>
</feature>
<reference evidence="9" key="2">
    <citation type="submission" date="2025-08" db="UniProtKB">
        <authorList>
            <consortium name="RefSeq"/>
        </authorList>
    </citation>
    <scope>IDENTIFICATION</scope>
    <source>
        <tissue evidence="9">Seedling</tissue>
    </source>
</reference>
<keyword evidence="5 7" id="KW-0472">Membrane</keyword>
<name>A0A6P3YWL5_ZIZJJ</name>
<dbReference type="GO" id="GO:0016020">
    <property type="term" value="C:membrane"/>
    <property type="evidence" value="ECO:0007669"/>
    <property type="project" value="UniProtKB-SubCell"/>
</dbReference>
<feature type="transmembrane region" description="Helical" evidence="7">
    <location>
        <begin position="420"/>
        <end position="437"/>
    </location>
</feature>
<feature type="transmembrane region" description="Helical" evidence="7">
    <location>
        <begin position="75"/>
        <end position="94"/>
    </location>
</feature>
<keyword evidence="4 7" id="KW-1133">Transmembrane helix</keyword>
<feature type="transmembrane region" description="Helical" evidence="7">
    <location>
        <begin position="378"/>
        <end position="399"/>
    </location>
</feature>
<evidence type="ECO:0000256" key="5">
    <source>
        <dbReference type="ARBA" id="ARBA00023136"/>
    </source>
</evidence>
<feature type="compositionally biased region" description="Basic and acidic residues" evidence="6">
    <location>
        <begin position="605"/>
        <end position="626"/>
    </location>
</feature>
<dbReference type="RefSeq" id="XP_015866738.2">
    <property type="nucleotide sequence ID" value="XM_016011252.4"/>
</dbReference>
<evidence type="ECO:0000256" key="1">
    <source>
        <dbReference type="ARBA" id="ARBA00004141"/>
    </source>
</evidence>
<evidence type="ECO:0000256" key="6">
    <source>
        <dbReference type="SAM" id="MobiDB-lite"/>
    </source>
</evidence>
<evidence type="ECO:0000313" key="9">
    <source>
        <dbReference type="RefSeq" id="XP_015866738.2"/>
    </source>
</evidence>
<gene>
    <name evidence="9" type="primary">LOC107404301</name>
</gene>
<comment type="similarity">
    <text evidence="2">Belongs to the major facilitator superfamily. Proton-dependent oligopeptide transporter (POT/PTR) (TC 2.A.17) family.</text>
</comment>
<feature type="transmembrane region" description="Helical" evidence="7">
    <location>
        <begin position="195"/>
        <end position="214"/>
    </location>
</feature>
<feature type="transmembrane region" description="Helical" evidence="7">
    <location>
        <begin position="101"/>
        <end position="124"/>
    </location>
</feature>
<feature type="transmembrane region" description="Helical" evidence="7">
    <location>
        <begin position="498"/>
        <end position="518"/>
    </location>
</feature>
<proteinExistence type="inferred from homology"/>
<evidence type="ECO:0000256" key="3">
    <source>
        <dbReference type="ARBA" id="ARBA00022692"/>
    </source>
</evidence>
<organism evidence="8 9">
    <name type="scientific">Ziziphus jujuba</name>
    <name type="common">Chinese jujube</name>
    <name type="synonym">Ziziphus sativa</name>
    <dbReference type="NCBI Taxonomy" id="326968"/>
    <lineage>
        <taxon>Eukaryota</taxon>
        <taxon>Viridiplantae</taxon>
        <taxon>Streptophyta</taxon>
        <taxon>Embryophyta</taxon>
        <taxon>Tracheophyta</taxon>
        <taxon>Spermatophyta</taxon>
        <taxon>Magnoliopsida</taxon>
        <taxon>eudicotyledons</taxon>
        <taxon>Gunneridae</taxon>
        <taxon>Pentapetalae</taxon>
        <taxon>rosids</taxon>
        <taxon>fabids</taxon>
        <taxon>Rosales</taxon>
        <taxon>Rhamnaceae</taxon>
        <taxon>Paliureae</taxon>
        <taxon>Ziziphus</taxon>
    </lineage>
</organism>
<evidence type="ECO:0000256" key="4">
    <source>
        <dbReference type="ARBA" id="ARBA00022989"/>
    </source>
</evidence>
<sequence length="653" mass="71817">MEKMKKMEASPDLMETANEDGVTVLKRSRKGGFKTMPFIIANEAFEKVASYGLTPNMILYLMRDYHLGVTTGSNILFYWSAATNFLPIVGAFLSDFCLGRFLTIALGCIFSLLGMVLLWLTAMIPGARPPSCDQFTESCKSATFGQMAFLISAFMLMSVGAGGVRPCSMAFGADQLINKKEGQNSERLMESFFSWYYAAASVAVVIAFTGIVYIQDHLGWKIGFGIPAILMFISALSFFLASSIYVKEKANRSLFTGIAQAASAAYKNRKLPLPPRNAHVLYHHKDSETVAPTDKLRFLNKGCTIRNPEQDLAPDGSASNPWKLCTAGQVEDLKALIKVIPIWSTGLLMSINISQVSFPLLQANSMNRHVTSGFEIPAGSFGMFTIISLTIWVALYDRVIIPLASKIRGKRVQLNTKQRMGIGIFLSTMAMAVSAIVEGVRRRKAIEQGFMNDAKAVVNMSALWLVPQHCINGLAEAFNAIGQMEFYYSEFPRSMSSIATSLFGLGLAAANLLASAILSSVDKYTSRGGKVSWVSSNINKGHYDYYYWVLAGISFVNFIYFIVCSWAYGPCADDMLKVGHIHHQTDSKKQELPKVGNGDTQNGLKEQELSKLVKGDEYGGSKEPELPKLGNGIKDEKKVLEEGEDELLKTKKA</sequence>
<feature type="transmembrane region" description="Helical" evidence="7">
    <location>
        <begin position="545"/>
        <end position="568"/>
    </location>
</feature>